<evidence type="ECO:0000256" key="2">
    <source>
        <dbReference type="ARBA" id="ARBA00007231"/>
    </source>
</evidence>
<dbReference type="PRINTS" id="PR02104">
    <property type="entry name" value="INPROXISOME2"/>
</dbReference>
<name>A0A4C2E2N7_9SACH</name>
<comment type="caution">
    <text evidence="10">The sequence shown here is derived from an EMBL/GenBank/DDBJ whole genome shotgun (WGS) entry which is preliminary data.</text>
</comment>
<evidence type="ECO:0000256" key="4">
    <source>
        <dbReference type="ARBA" id="ARBA00022692"/>
    </source>
</evidence>
<comment type="subcellular location">
    <subcellularLocation>
        <location evidence="1">Peroxisome membrane</location>
        <topology evidence="1">Single-pass membrane protein</topology>
    </subcellularLocation>
</comment>
<evidence type="ECO:0000256" key="5">
    <source>
        <dbReference type="ARBA" id="ARBA00022989"/>
    </source>
</evidence>
<dbReference type="AlphaFoldDB" id="A0A4C2E2N7"/>
<comment type="similarity">
    <text evidence="2">Belongs to the INP2 family.</text>
</comment>
<gene>
    <name evidence="10" type="primary">INP2</name>
    <name evidence="10" type="ORF">ZYGM_003174</name>
</gene>
<dbReference type="OrthoDB" id="4045067at2759"/>
<dbReference type="EMBL" id="BIMX01000004">
    <property type="protein sequence ID" value="GCE98181.1"/>
    <property type="molecule type" value="Genomic_DNA"/>
</dbReference>
<evidence type="ECO:0000313" key="10">
    <source>
        <dbReference type="EMBL" id="GCE98181.1"/>
    </source>
</evidence>
<sequence>MGVDHLTSSVDTLLEKSMLSPTGWKRETFPPVVPATSPTAANGAGWEHQFKIPNKWYQLINGVFSRVPFVANEHFLEEFHYTIVSSDLLNASNPWIFSKVSATGLLPTILQPNSKTVCARDFPYLTTILSIRKIFGSIKFRSGTKRRIIVTLLIALHLTYQREFYKLQSLRHDTLSALKAMLDSLQRLTILQHNFFVAHKETSSQNEGDRISLIVADLLGSSLDLLFYSMTNIAQDLLSISNCSELSKYCKIYDVPLSELYYRIMEPARDMESRWCRLKVMRNFMLCCLLSQNHFGGNLANNYADNLEMYNFLHKIFPNVNITKNSLFDQSNRLKLLTTNMHQLQNLAASITLSMLRQTELINNRRNSMPNARSIKRYSKFYLTPDDRQLLSQGSNKSSTTLNGLRELEKLLIVTNEETTTRDSTTALVKGKLTDLLALWKTEDNDGHVCHGRKNGISKTKFGNRGLSLDVVQNPRESIVKCGRPHSGLPPKLSDKVVFTAVEDTQSDVELDFENELQKTAAIEPSNYEKAASTQKRLRSSDKTLIDQRIAKFKSLSDEELRLKLEEGISKFAQENKKGRQKLRSQKSFELLRKPHSNDFMSVQGALRQISSASEITLNNTFSTEETIPMYYELQKILGK</sequence>
<evidence type="ECO:0000256" key="1">
    <source>
        <dbReference type="ARBA" id="ARBA00004549"/>
    </source>
</evidence>
<keyword evidence="8" id="KW-0675">Receptor</keyword>
<dbReference type="InterPro" id="IPR026235">
    <property type="entry name" value="INP2"/>
</dbReference>
<keyword evidence="7" id="KW-0576">Peroxisome</keyword>
<dbReference type="GO" id="GO:0005778">
    <property type="term" value="C:peroxisomal membrane"/>
    <property type="evidence" value="ECO:0007669"/>
    <property type="project" value="UniProtKB-SubCell"/>
</dbReference>
<dbReference type="GO" id="GO:0045033">
    <property type="term" value="P:peroxisome inheritance"/>
    <property type="evidence" value="ECO:0007669"/>
    <property type="project" value="InterPro"/>
</dbReference>
<proteinExistence type="inferred from homology"/>
<evidence type="ECO:0000256" key="6">
    <source>
        <dbReference type="ARBA" id="ARBA00023136"/>
    </source>
</evidence>
<keyword evidence="6" id="KW-0472">Membrane</keyword>
<evidence type="ECO:0000256" key="7">
    <source>
        <dbReference type="ARBA" id="ARBA00023140"/>
    </source>
</evidence>
<evidence type="ECO:0000256" key="8">
    <source>
        <dbReference type="ARBA" id="ARBA00023170"/>
    </source>
</evidence>
<reference evidence="10 11" key="1">
    <citation type="submission" date="2019-01" db="EMBL/GenBank/DDBJ databases">
        <title>Draft Genome Sequencing of Zygosaccharomyces mellis Ca-7.</title>
        <authorList>
            <person name="Shiwa Y."/>
            <person name="Kanesaki Y."/>
            <person name="Ishige T."/>
            <person name="Mura K."/>
            <person name="Hori T."/>
            <person name="Tamura T."/>
        </authorList>
    </citation>
    <scope>NUCLEOTIDE SEQUENCE [LARGE SCALE GENOMIC DNA]</scope>
    <source>
        <strain evidence="10 11">Ca-7</strain>
    </source>
</reference>
<evidence type="ECO:0000313" key="11">
    <source>
        <dbReference type="Proteomes" id="UP000301737"/>
    </source>
</evidence>
<keyword evidence="4" id="KW-0812">Transmembrane</keyword>
<keyword evidence="11" id="KW-1185">Reference proteome</keyword>
<accession>A0A4C2E2N7</accession>
<keyword evidence="9" id="KW-0325">Glycoprotein</keyword>
<evidence type="ECO:0000256" key="3">
    <source>
        <dbReference type="ARBA" id="ARBA00021399"/>
    </source>
</evidence>
<evidence type="ECO:0000256" key="9">
    <source>
        <dbReference type="ARBA" id="ARBA00023180"/>
    </source>
</evidence>
<organism evidence="10 11">
    <name type="scientific">Zygosaccharomyces mellis</name>
    <dbReference type="NCBI Taxonomy" id="42258"/>
    <lineage>
        <taxon>Eukaryota</taxon>
        <taxon>Fungi</taxon>
        <taxon>Dikarya</taxon>
        <taxon>Ascomycota</taxon>
        <taxon>Saccharomycotina</taxon>
        <taxon>Saccharomycetes</taxon>
        <taxon>Saccharomycetales</taxon>
        <taxon>Saccharomycetaceae</taxon>
        <taxon>Zygosaccharomyces</taxon>
    </lineage>
</organism>
<keyword evidence="5" id="KW-1133">Transmembrane helix</keyword>
<protein>
    <recommendedName>
        <fullName evidence="3">Inheritance of peroxisomes protein 2</fullName>
    </recommendedName>
</protein>
<dbReference type="Proteomes" id="UP000301737">
    <property type="component" value="Unassembled WGS sequence"/>
</dbReference>